<dbReference type="AlphaFoldDB" id="A0A164J7X4"/>
<gene>
    <name evidence="1" type="ORF">APZ42_001023</name>
</gene>
<evidence type="ECO:0000313" key="1">
    <source>
        <dbReference type="EMBL" id="KZS02079.1"/>
    </source>
</evidence>
<dbReference type="Proteomes" id="UP000076858">
    <property type="component" value="Unassembled WGS sequence"/>
</dbReference>
<organism evidence="1 2">
    <name type="scientific">Daphnia magna</name>
    <dbReference type="NCBI Taxonomy" id="35525"/>
    <lineage>
        <taxon>Eukaryota</taxon>
        <taxon>Metazoa</taxon>
        <taxon>Ecdysozoa</taxon>
        <taxon>Arthropoda</taxon>
        <taxon>Crustacea</taxon>
        <taxon>Branchiopoda</taxon>
        <taxon>Diplostraca</taxon>
        <taxon>Cladocera</taxon>
        <taxon>Anomopoda</taxon>
        <taxon>Daphniidae</taxon>
        <taxon>Daphnia</taxon>
    </lineage>
</organism>
<dbReference type="EMBL" id="LRGB01005372">
    <property type="protein sequence ID" value="KZS02079.1"/>
    <property type="molecule type" value="Genomic_DNA"/>
</dbReference>
<accession>A0A164J7X4</accession>
<name>A0A164J7X4_9CRUS</name>
<reference evidence="1 2" key="1">
    <citation type="submission" date="2016-03" db="EMBL/GenBank/DDBJ databases">
        <title>EvidentialGene: Evidence-directed Construction of Genes on Genomes.</title>
        <authorList>
            <person name="Gilbert D.G."/>
            <person name="Choi J.-H."/>
            <person name="Mockaitis K."/>
            <person name="Colbourne J."/>
            <person name="Pfrender M."/>
        </authorList>
    </citation>
    <scope>NUCLEOTIDE SEQUENCE [LARGE SCALE GENOMIC DNA]</scope>
    <source>
        <strain evidence="1 2">Xinb3</strain>
        <tissue evidence="1">Complete organism</tissue>
    </source>
</reference>
<protein>
    <submittedName>
        <fullName evidence="1">Uncharacterized protein</fullName>
    </submittedName>
</protein>
<sequence length="49" mass="5765">MQWYCQLKVHNFNITLLVIHTIFKTWVSQYVSPLQLILVIPLFNCEASA</sequence>
<proteinExistence type="predicted"/>
<keyword evidence="2" id="KW-1185">Reference proteome</keyword>
<evidence type="ECO:0000313" key="2">
    <source>
        <dbReference type="Proteomes" id="UP000076858"/>
    </source>
</evidence>
<comment type="caution">
    <text evidence="1">The sequence shown here is derived from an EMBL/GenBank/DDBJ whole genome shotgun (WGS) entry which is preliminary data.</text>
</comment>